<dbReference type="AlphaFoldDB" id="A0A5N7B340"/>
<dbReference type="OrthoDB" id="3358017at2759"/>
<accession>A0A5N7B340</accession>
<feature type="transmembrane region" description="Helical" evidence="5">
    <location>
        <begin position="39"/>
        <end position="57"/>
    </location>
</feature>
<sequence>MAPMKQYPYDPSKVAPIIFAVLYSISAIVTTVQYFWWRCWYWLPMVVASLMEAGGYISRSYSSYHEYNAGSFDVQYLLLFLAPTVMAVACYMTLSRIITRACRLKCINMRTLWVTPRYMTPIFVTCDILALVIQLIGGVCAISKTSSTIRIGYNIAKAGLLVQIVSFGIFIVISLRFHFISRNPTIVPLAHRWTTLLLCINVSCMFIFARSVYRLVEFCQGADGYLNLHEWNSYVFDATIILPAAVIFNIVHPAKYMTNTYGKQSTPAQSAASEDGLVLERRF</sequence>
<comment type="subcellular location">
    <subcellularLocation>
        <location evidence="1">Membrane</location>
        <topology evidence="1">Multi-pass membrane protein</topology>
    </subcellularLocation>
</comment>
<evidence type="ECO:0000256" key="3">
    <source>
        <dbReference type="ARBA" id="ARBA00022989"/>
    </source>
</evidence>
<proteinExistence type="predicted"/>
<evidence type="ECO:0000256" key="1">
    <source>
        <dbReference type="ARBA" id="ARBA00004141"/>
    </source>
</evidence>
<evidence type="ECO:0000256" key="2">
    <source>
        <dbReference type="ARBA" id="ARBA00022692"/>
    </source>
</evidence>
<evidence type="ECO:0000313" key="7">
    <source>
        <dbReference type="Proteomes" id="UP000326198"/>
    </source>
</evidence>
<protein>
    <submittedName>
        <fullName evidence="6">RTA1 like protein-domain-containing protein</fullName>
    </submittedName>
</protein>
<evidence type="ECO:0000256" key="5">
    <source>
        <dbReference type="SAM" id="Phobius"/>
    </source>
</evidence>
<keyword evidence="3 5" id="KW-1133">Transmembrane helix</keyword>
<reference evidence="6 7" key="1">
    <citation type="submission" date="2019-04" db="EMBL/GenBank/DDBJ databases">
        <title>Friends and foes A comparative genomics studyof 23 Aspergillus species from section Flavi.</title>
        <authorList>
            <consortium name="DOE Joint Genome Institute"/>
            <person name="Kjaerbolling I."/>
            <person name="Vesth T."/>
            <person name="Frisvad J.C."/>
            <person name="Nybo J.L."/>
            <person name="Theobald S."/>
            <person name="Kildgaard S."/>
            <person name="Isbrandt T."/>
            <person name="Kuo A."/>
            <person name="Sato A."/>
            <person name="Lyhne E.K."/>
            <person name="Kogle M.E."/>
            <person name="Wiebenga A."/>
            <person name="Kun R.S."/>
            <person name="Lubbers R.J."/>
            <person name="Makela M.R."/>
            <person name="Barry K."/>
            <person name="Chovatia M."/>
            <person name="Clum A."/>
            <person name="Daum C."/>
            <person name="Haridas S."/>
            <person name="He G."/>
            <person name="LaButti K."/>
            <person name="Lipzen A."/>
            <person name="Mondo S."/>
            <person name="Riley R."/>
            <person name="Salamov A."/>
            <person name="Simmons B.A."/>
            <person name="Magnuson J.K."/>
            <person name="Henrissat B."/>
            <person name="Mortensen U.H."/>
            <person name="Larsen T.O."/>
            <person name="Devries R.P."/>
            <person name="Grigoriev I.V."/>
            <person name="Machida M."/>
            <person name="Baker S.E."/>
            <person name="Andersen M.R."/>
        </authorList>
    </citation>
    <scope>NUCLEOTIDE SEQUENCE [LARGE SCALE GENOMIC DNA]</scope>
    <source>
        <strain evidence="6 7">IBT 29228</strain>
    </source>
</reference>
<feature type="transmembrane region" description="Helical" evidence="5">
    <location>
        <begin position="233"/>
        <end position="251"/>
    </location>
</feature>
<dbReference type="PANTHER" id="PTHR31465:SF28">
    <property type="entry name" value="DOMAIN PROTEIN, PUTATIVE-RELATED"/>
    <property type="match status" value="1"/>
</dbReference>
<keyword evidence="2 5" id="KW-0812">Transmembrane</keyword>
<feature type="transmembrane region" description="Helical" evidence="5">
    <location>
        <begin position="193"/>
        <end position="213"/>
    </location>
</feature>
<dbReference type="EMBL" id="ML736238">
    <property type="protein sequence ID" value="KAE8376537.1"/>
    <property type="molecule type" value="Genomic_DNA"/>
</dbReference>
<dbReference type="Proteomes" id="UP000326198">
    <property type="component" value="Unassembled WGS sequence"/>
</dbReference>
<evidence type="ECO:0000313" key="6">
    <source>
        <dbReference type="EMBL" id="KAE8376537.1"/>
    </source>
</evidence>
<feature type="transmembrane region" description="Helical" evidence="5">
    <location>
        <begin position="151"/>
        <end position="173"/>
    </location>
</feature>
<dbReference type="Pfam" id="PF04479">
    <property type="entry name" value="RTA1"/>
    <property type="match status" value="1"/>
</dbReference>
<keyword evidence="7" id="KW-1185">Reference proteome</keyword>
<name>A0A5N7B340_9EURO</name>
<dbReference type="GO" id="GO:0016020">
    <property type="term" value="C:membrane"/>
    <property type="evidence" value="ECO:0007669"/>
    <property type="project" value="UniProtKB-SubCell"/>
</dbReference>
<dbReference type="InterPro" id="IPR007568">
    <property type="entry name" value="RTA1"/>
</dbReference>
<gene>
    <name evidence="6" type="ORF">BDV26DRAFT_293982</name>
</gene>
<organism evidence="6 7">
    <name type="scientific">Aspergillus bertholletiae</name>
    <dbReference type="NCBI Taxonomy" id="1226010"/>
    <lineage>
        <taxon>Eukaryota</taxon>
        <taxon>Fungi</taxon>
        <taxon>Dikarya</taxon>
        <taxon>Ascomycota</taxon>
        <taxon>Pezizomycotina</taxon>
        <taxon>Eurotiomycetes</taxon>
        <taxon>Eurotiomycetidae</taxon>
        <taxon>Eurotiales</taxon>
        <taxon>Aspergillaceae</taxon>
        <taxon>Aspergillus</taxon>
        <taxon>Aspergillus subgen. Circumdati</taxon>
    </lineage>
</organism>
<feature type="transmembrane region" description="Helical" evidence="5">
    <location>
        <begin position="14"/>
        <end position="32"/>
    </location>
</feature>
<feature type="transmembrane region" description="Helical" evidence="5">
    <location>
        <begin position="77"/>
        <end position="98"/>
    </location>
</feature>
<keyword evidence="4 5" id="KW-0472">Membrane</keyword>
<evidence type="ECO:0000256" key="4">
    <source>
        <dbReference type="ARBA" id="ARBA00023136"/>
    </source>
</evidence>
<dbReference type="PANTHER" id="PTHR31465">
    <property type="entry name" value="PROTEIN RTA1-RELATED"/>
    <property type="match status" value="1"/>
</dbReference>
<feature type="transmembrane region" description="Helical" evidence="5">
    <location>
        <begin position="118"/>
        <end position="139"/>
    </location>
</feature>